<evidence type="ECO:0000256" key="3">
    <source>
        <dbReference type="PROSITE-ProRule" id="PRU00023"/>
    </source>
</evidence>
<dbReference type="PANTHER" id="PTHR24198">
    <property type="entry name" value="ANKYRIN REPEAT AND PROTEIN KINASE DOMAIN-CONTAINING PROTEIN"/>
    <property type="match status" value="1"/>
</dbReference>
<evidence type="ECO:0000256" key="2">
    <source>
        <dbReference type="ARBA" id="ARBA00023043"/>
    </source>
</evidence>
<dbReference type="PANTHER" id="PTHR24198:SF165">
    <property type="entry name" value="ANKYRIN REPEAT-CONTAINING PROTEIN-RELATED"/>
    <property type="match status" value="1"/>
</dbReference>
<dbReference type="PROSITE" id="PS50088">
    <property type="entry name" value="ANK_REPEAT"/>
    <property type="match status" value="1"/>
</dbReference>
<dbReference type="Gene3D" id="1.25.40.20">
    <property type="entry name" value="Ankyrin repeat-containing domain"/>
    <property type="match status" value="1"/>
</dbReference>
<dbReference type="AlphaFoldDB" id="A0ABD2Q1U0"/>
<evidence type="ECO:0000313" key="6">
    <source>
        <dbReference type="Proteomes" id="UP001626550"/>
    </source>
</evidence>
<evidence type="ECO:0000256" key="4">
    <source>
        <dbReference type="SAM" id="MobiDB-lite"/>
    </source>
</evidence>
<dbReference type="InterPro" id="IPR036770">
    <property type="entry name" value="Ankyrin_rpt-contain_sf"/>
</dbReference>
<dbReference type="PROSITE" id="PS50297">
    <property type="entry name" value="ANK_REP_REGION"/>
    <property type="match status" value="1"/>
</dbReference>
<feature type="repeat" description="ANK" evidence="3">
    <location>
        <begin position="177"/>
        <end position="202"/>
    </location>
</feature>
<feature type="compositionally biased region" description="Polar residues" evidence="4">
    <location>
        <begin position="1"/>
        <end position="16"/>
    </location>
</feature>
<gene>
    <name evidence="5" type="primary">ANK2_8</name>
    <name evidence="5" type="ORF">Ciccas_007801</name>
</gene>
<evidence type="ECO:0000313" key="5">
    <source>
        <dbReference type="EMBL" id="KAL3313595.1"/>
    </source>
</evidence>
<dbReference type="EMBL" id="JBJKFK010001257">
    <property type="protein sequence ID" value="KAL3313595.1"/>
    <property type="molecule type" value="Genomic_DNA"/>
</dbReference>
<evidence type="ECO:0000256" key="1">
    <source>
        <dbReference type="ARBA" id="ARBA00022737"/>
    </source>
</evidence>
<dbReference type="Pfam" id="PF12796">
    <property type="entry name" value="Ank_2"/>
    <property type="match status" value="1"/>
</dbReference>
<dbReference type="SMART" id="SM00248">
    <property type="entry name" value="ANK"/>
    <property type="match status" value="4"/>
</dbReference>
<comment type="caution">
    <text evidence="5">The sequence shown here is derived from an EMBL/GenBank/DDBJ whole genome shotgun (WGS) entry which is preliminary data.</text>
</comment>
<protein>
    <submittedName>
        <fullName evidence="5">Ankyrin-2</fullName>
    </submittedName>
</protein>
<dbReference type="SUPFAM" id="SSF48403">
    <property type="entry name" value="Ankyrin repeat"/>
    <property type="match status" value="1"/>
</dbReference>
<name>A0ABD2Q1U0_9PLAT</name>
<dbReference type="InterPro" id="IPR002110">
    <property type="entry name" value="Ankyrin_rpt"/>
</dbReference>
<sequence length="264" mass="28795">MEKFNSTRSQHQGPNGSTLGSSSSELLDSKKKVAIKIASSLPTSGSSAKIVLAFIQVGDFEGLDKYLSKNEVKKDILNIAIQKACSMSNAEAVRILAQHGADVKVEDQCGTTLLFYAMQAGGDPSVITTLVKYNARYEDYYRDGLYLIHWACQRDHLDLVKLLIAKDLSHLDQADESGRLPIHIAASNGRPAVLKYLIDEAAKQLNPRHVAPAYRNALVDSNSGSQTSDLSISSGDLQKMRVFAAANYLDMQVGLKPFVTSTFI</sequence>
<accession>A0ABD2Q1U0</accession>
<keyword evidence="1" id="KW-0677">Repeat</keyword>
<dbReference type="Proteomes" id="UP001626550">
    <property type="component" value="Unassembled WGS sequence"/>
</dbReference>
<keyword evidence="6" id="KW-1185">Reference proteome</keyword>
<feature type="region of interest" description="Disordered" evidence="4">
    <location>
        <begin position="1"/>
        <end position="25"/>
    </location>
</feature>
<keyword evidence="2 3" id="KW-0040">ANK repeat</keyword>
<organism evidence="5 6">
    <name type="scientific">Cichlidogyrus casuarinus</name>
    <dbReference type="NCBI Taxonomy" id="1844966"/>
    <lineage>
        <taxon>Eukaryota</taxon>
        <taxon>Metazoa</taxon>
        <taxon>Spiralia</taxon>
        <taxon>Lophotrochozoa</taxon>
        <taxon>Platyhelminthes</taxon>
        <taxon>Monogenea</taxon>
        <taxon>Monopisthocotylea</taxon>
        <taxon>Dactylogyridea</taxon>
        <taxon>Ancyrocephalidae</taxon>
        <taxon>Cichlidogyrus</taxon>
    </lineage>
</organism>
<reference evidence="5 6" key="1">
    <citation type="submission" date="2024-11" db="EMBL/GenBank/DDBJ databases">
        <title>Adaptive evolution of stress response genes in parasites aligns with host niche diversity.</title>
        <authorList>
            <person name="Hahn C."/>
            <person name="Resl P."/>
        </authorList>
    </citation>
    <scope>NUCLEOTIDE SEQUENCE [LARGE SCALE GENOMIC DNA]</scope>
    <source>
        <strain evidence="5">EGGRZ-B1_66</strain>
        <tissue evidence="5">Body</tissue>
    </source>
</reference>
<proteinExistence type="predicted"/>